<keyword evidence="4" id="KW-1185">Reference proteome</keyword>
<evidence type="ECO:0000256" key="1">
    <source>
        <dbReference type="SAM" id="MobiDB-lite"/>
    </source>
</evidence>
<dbReference type="HOGENOM" id="CLU_002341_6_1_1"/>
<dbReference type="PANTHER" id="PTHR10039">
    <property type="entry name" value="AMELOGENIN"/>
    <property type="match status" value="1"/>
</dbReference>
<sequence length="957" mass="107566">MEAMAAVGLAGNILQFIDFAAKIVTKGHHIYKSADGSLSENNDLELITSDLVVLQTKLERAPDRSSGAASPNEDDEAVRTLAAASTKLAQQLLTRLNAVKAQGRFRRWKSLRQAVKQVCSKAEVDDMARRLSQFRGELQTRLVVSLRDEVSESHRKLNQQIVTMGNKMVQSFVAQMDHHSRNDNTSVSSQSEQQSLNSGKGSGALGGILNDDHLLQNNESALKAAILSSFEYADMDYRYEAIPDAHAKTFRWILEDKDNEDIPWDNFLQWARSDNSLYWICGKAASGKSTLVKFLLQQEVCEVELVKTLLPDLWHQLEPLSRFNLARLRSGWKPWRLSELISLLENILLSLGKTSRICLFVDGLDEFEGDHAELASTFSRLAKMPNVKLCLSSRPLAAIEYEFAGCSSLKLQDLTRGCIQLYVREKLTAHRHFQTLKQNEPLRIGNLIDRIVTMSSGVFLWVHLVVKSLLEGLTNHDDAGDLEARLMALPPELDALYKTMLQSINPQFYRTQASKLLQVVYSMKGTISSLALSFIDDPESPTPASSCLDPLPVEVVDSRIKRVADRLKSRCKGLIEVQSLGHSQVRPQMIDHPLRPDQVQYLHLTVKEFLEKAENWRLIIDWTAKADFDANTACSRGLLTLARRTLKFHGWGRHIAALIDSALSFARQAEDSSGKPDLALFQDLDDLATAMFPRRRLQHWSSDFTASHVLLCQQSCQCPESSLATHAVFQGLTLYVESMSGASVRLLNSESTEFLLSIATGSSLQVKDMRWFDINGELPLNILLADIASETNSSDYEDRDVRPHSAMIKLLLDKGLSPNESRGHRSPWRELLDHVRDISATKPSRLAKFVDVIRLFILFGADLFCTLPGRENPAVEETAAEVLLSVFRELPRSATQDLFQMVVEGQQCQTEKRDTSILPAVVVDDQPLEDRITAPSVKKRRKRKQPTANSSRRRRRF</sequence>
<dbReference type="STRING" id="569365.A0A0D2AWX7"/>
<dbReference type="EMBL" id="KN847042">
    <property type="protein sequence ID" value="KIW29787.1"/>
    <property type="molecule type" value="Genomic_DNA"/>
</dbReference>
<dbReference type="Gene3D" id="3.40.50.300">
    <property type="entry name" value="P-loop containing nucleotide triphosphate hydrolases"/>
    <property type="match status" value="1"/>
</dbReference>
<dbReference type="VEuPathDB" id="FungiDB:PV07_05575"/>
<dbReference type="Pfam" id="PF25053">
    <property type="entry name" value="DUF7791"/>
    <property type="match status" value="1"/>
</dbReference>
<dbReference type="InterPro" id="IPR027417">
    <property type="entry name" value="P-loop_NTPase"/>
</dbReference>
<feature type="region of interest" description="Disordered" evidence="1">
    <location>
        <begin position="178"/>
        <end position="202"/>
    </location>
</feature>
<name>A0A0D2AWX7_9EURO</name>
<dbReference type="InterPro" id="IPR056693">
    <property type="entry name" value="DUF7791"/>
</dbReference>
<dbReference type="GeneID" id="27344769"/>
<proteinExistence type="predicted"/>
<evidence type="ECO:0000259" key="2">
    <source>
        <dbReference type="Pfam" id="PF25053"/>
    </source>
</evidence>
<feature type="domain" description="DUF7791" evidence="2">
    <location>
        <begin position="506"/>
        <end position="639"/>
    </location>
</feature>
<dbReference type="PANTHER" id="PTHR10039:SF5">
    <property type="entry name" value="NACHT DOMAIN-CONTAINING PROTEIN"/>
    <property type="match status" value="1"/>
</dbReference>
<accession>A0A0D2AWX7</accession>
<dbReference type="OrthoDB" id="4151987at2759"/>
<evidence type="ECO:0000313" key="3">
    <source>
        <dbReference type="EMBL" id="KIW29787.1"/>
    </source>
</evidence>
<gene>
    <name evidence="3" type="ORF">PV07_05575</name>
</gene>
<organism evidence="3 4">
    <name type="scientific">Cladophialophora immunda</name>
    <dbReference type="NCBI Taxonomy" id="569365"/>
    <lineage>
        <taxon>Eukaryota</taxon>
        <taxon>Fungi</taxon>
        <taxon>Dikarya</taxon>
        <taxon>Ascomycota</taxon>
        <taxon>Pezizomycotina</taxon>
        <taxon>Eurotiomycetes</taxon>
        <taxon>Chaetothyriomycetidae</taxon>
        <taxon>Chaetothyriales</taxon>
        <taxon>Herpotrichiellaceae</taxon>
        <taxon>Cladophialophora</taxon>
    </lineage>
</organism>
<protein>
    <recommendedName>
        <fullName evidence="2">DUF7791 domain-containing protein</fullName>
    </recommendedName>
</protein>
<dbReference type="RefSeq" id="XP_016250003.1">
    <property type="nucleotide sequence ID" value="XM_016392484.1"/>
</dbReference>
<dbReference type="SUPFAM" id="SSF52540">
    <property type="entry name" value="P-loop containing nucleoside triphosphate hydrolases"/>
    <property type="match status" value="1"/>
</dbReference>
<feature type="compositionally biased region" description="Basic residues" evidence="1">
    <location>
        <begin position="937"/>
        <end position="957"/>
    </location>
</feature>
<dbReference type="Proteomes" id="UP000054466">
    <property type="component" value="Unassembled WGS sequence"/>
</dbReference>
<feature type="region of interest" description="Disordered" evidence="1">
    <location>
        <begin position="932"/>
        <end position="957"/>
    </location>
</feature>
<reference evidence="3 4" key="1">
    <citation type="submission" date="2015-01" db="EMBL/GenBank/DDBJ databases">
        <title>The Genome Sequence of Cladophialophora immunda CBS83496.</title>
        <authorList>
            <consortium name="The Broad Institute Genomics Platform"/>
            <person name="Cuomo C."/>
            <person name="de Hoog S."/>
            <person name="Gorbushina A."/>
            <person name="Stielow B."/>
            <person name="Teixiera M."/>
            <person name="Abouelleil A."/>
            <person name="Chapman S.B."/>
            <person name="Priest M."/>
            <person name="Young S.K."/>
            <person name="Wortman J."/>
            <person name="Nusbaum C."/>
            <person name="Birren B."/>
        </authorList>
    </citation>
    <scope>NUCLEOTIDE SEQUENCE [LARGE SCALE GENOMIC DNA]</scope>
    <source>
        <strain evidence="3 4">CBS 83496</strain>
    </source>
</reference>
<feature type="compositionally biased region" description="Polar residues" evidence="1">
    <location>
        <begin position="183"/>
        <end position="199"/>
    </location>
</feature>
<evidence type="ECO:0000313" key="4">
    <source>
        <dbReference type="Proteomes" id="UP000054466"/>
    </source>
</evidence>
<dbReference type="AlphaFoldDB" id="A0A0D2AWX7"/>